<dbReference type="GeneID" id="107488720"/>
<dbReference type="RefSeq" id="XP_015964980.1">
    <property type="nucleotide sequence ID" value="XM_016109494.1"/>
</dbReference>
<accession>A0A6P4DD11</accession>
<reference evidence="2" key="2">
    <citation type="submission" date="2025-08" db="UniProtKB">
        <authorList>
            <consortium name="RefSeq"/>
        </authorList>
    </citation>
    <scope>IDENTIFICATION</scope>
    <source>
        <tissue evidence="2">Whole plant</tissue>
    </source>
</reference>
<organism evidence="1 2">
    <name type="scientific">Arachis duranensis</name>
    <name type="common">Wild peanut</name>
    <dbReference type="NCBI Taxonomy" id="130453"/>
    <lineage>
        <taxon>Eukaryota</taxon>
        <taxon>Viridiplantae</taxon>
        <taxon>Streptophyta</taxon>
        <taxon>Embryophyta</taxon>
        <taxon>Tracheophyta</taxon>
        <taxon>Spermatophyta</taxon>
        <taxon>Magnoliopsida</taxon>
        <taxon>eudicotyledons</taxon>
        <taxon>Gunneridae</taxon>
        <taxon>Pentapetalae</taxon>
        <taxon>rosids</taxon>
        <taxon>fabids</taxon>
        <taxon>Fabales</taxon>
        <taxon>Fabaceae</taxon>
        <taxon>Papilionoideae</taxon>
        <taxon>50 kb inversion clade</taxon>
        <taxon>dalbergioids sensu lato</taxon>
        <taxon>Dalbergieae</taxon>
        <taxon>Pterocarpus clade</taxon>
        <taxon>Arachis</taxon>
    </lineage>
</organism>
<dbReference type="PANTHER" id="PTHR33067:SF9">
    <property type="entry name" value="RNA-DIRECTED DNA POLYMERASE"/>
    <property type="match status" value="1"/>
</dbReference>
<name>A0A6P4DD11_ARADU</name>
<sequence>MPPYVEFIKGLLSEKNVLKGDEIVVLTKECSALIQSRLPKKIPDLRSFQISCTIGNVTFDKAFCNLGSSINLMPLSEMKLQIQEAQPTKIALQMADKSLRQAHGLVENILVKVGKFFLPANFVVLDMGEDANDSIILGRPFLAIGKALIDVERGELVLRMHKDYLIFKVFRPSSLYGEGGACMQCSLLKPPPLVGINTILPDIKPKFGVRHSSPTNE</sequence>
<dbReference type="InterPro" id="IPR021109">
    <property type="entry name" value="Peptidase_aspartic_dom_sf"/>
</dbReference>
<dbReference type="PANTHER" id="PTHR33067">
    <property type="entry name" value="RNA-DIRECTED DNA POLYMERASE-RELATED"/>
    <property type="match status" value="1"/>
</dbReference>
<evidence type="ECO:0000313" key="1">
    <source>
        <dbReference type="Proteomes" id="UP000515211"/>
    </source>
</evidence>
<dbReference type="Proteomes" id="UP000515211">
    <property type="component" value="Chromosome 1"/>
</dbReference>
<proteinExistence type="predicted"/>
<dbReference type="AlphaFoldDB" id="A0A6P4DD11"/>
<dbReference type="KEGG" id="adu:107488720"/>
<reference evidence="1" key="1">
    <citation type="journal article" date="2016" name="Nat. Genet.">
        <title>The genome sequences of Arachis duranensis and Arachis ipaensis, the diploid ancestors of cultivated peanut.</title>
        <authorList>
            <person name="Bertioli D.J."/>
            <person name="Cannon S.B."/>
            <person name="Froenicke L."/>
            <person name="Huang G."/>
            <person name="Farmer A.D."/>
            <person name="Cannon E.K."/>
            <person name="Liu X."/>
            <person name="Gao D."/>
            <person name="Clevenger J."/>
            <person name="Dash S."/>
            <person name="Ren L."/>
            <person name="Moretzsohn M.C."/>
            <person name="Shirasawa K."/>
            <person name="Huang W."/>
            <person name="Vidigal B."/>
            <person name="Abernathy B."/>
            <person name="Chu Y."/>
            <person name="Niederhuth C.E."/>
            <person name="Umale P."/>
            <person name="Araujo A.C."/>
            <person name="Kozik A."/>
            <person name="Kim K.D."/>
            <person name="Burow M.D."/>
            <person name="Varshney R.K."/>
            <person name="Wang X."/>
            <person name="Zhang X."/>
            <person name="Barkley N."/>
            <person name="Guimaraes P.M."/>
            <person name="Isobe S."/>
            <person name="Guo B."/>
            <person name="Liao B."/>
            <person name="Stalker H.T."/>
            <person name="Schmitz R.J."/>
            <person name="Scheffler B.E."/>
            <person name="Leal-Bertioli S.C."/>
            <person name="Xun X."/>
            <person name="Jackson S.A."/>
            <person name="Michelmore R."/>
            <person name="Ozias-Akins P."/>
        </authorList>
    </citation>
    <scope>NUCLEOTIDE SEQUENCE [LARGE SCALE GENOMIC DNA]</scope>
    <source>
        <strain evidence="1">cv. V14167</strain>
    </source>
</reference>
<keyword evidence="1" id="KW-1185">Reference proteome</keyword>
<gene>
    <name evidence="2" type="primary">LOC107488720</name>
</gene>
<dbReference type="CDD" id="cd00303">
    <property type="entry name" value="retropepsin_like"/>
    <property type="match status" value="1"/>
</dbReference>
<dbReference type="Gene3D" id="2.40.70.10">
    <property type="entry name" value="Acid Proteases"/>
    <property type="match status" value="1"/>
</dbReference>
<protein>
    <submittedName>
        <fullName evidence="2">Uncharacterized protein LOC107488720</fullName>
    </submittedName>
</protein>
<evidence type="ECO:0000313" key="2">
    <source>
        <dbReference type="RefSeq" id="XP_015964980.1"/>
    </source>
</evidence>